<protein>
    <submittedName>
        <fullName evidence="1">Serine-rich protein</fullName>
    </submittedName>
</protein>
<dbReference type="AlphaFoldDB" id="A0A1W1BJT0"/>
<organism evidence="1">
    <name type="scientific">hydrothermal vent metagenome</name>
    <dbReference type="NCBI Taxonomy" id="652676"/>
    <lineage>
        <taxon>unclassified sequences</taxon>
        <taxon>metagenomes</taxon>
        <taxon>ecological metagenomes</taxon>
    </lineage>
</organism>
<sequence length="505" mass="59916">MLMKADELKKYLIRTPFLQELMWFHRIKSDQDKELLVLEFLNVCASHAFEGRLFDKTLKTVRYNKEIQVRNILYNFPELEGVVRSSKEESTKWEDIEQLLSDKIERDFDYSYLKKRFSSVDIFYQSVLLLKNASLGMDNSRRWTSKFLFPFSFKTLFVDMNNKKEGFDIDRRFFSRGGEILYMMISRAKNIDTLKSLMIDIFQNSEENRRWDDIYKVFQGEDKDVESETTLGFLGVESHKVFDRLVDDLIILFRSNIAHNDFFYYFSSIASFYMVHYILTIAQEHQNSTLLKDGTDKVVYPIELLAPKSDHVRRVSRQIYKINEDSPIEALKIALADYFISLNDITDKDVLLKKLNSDLNYSNEKEEDYEDINLSEIQSRIWQKIYFKVKNELLPIHRILLKGVGLASVKKTNSYRYLASDEWLKTLVLINVDSRMPFNDFVDKLYEEYGFIISNRHSLLLRDTYAENDFKKNENRLFDRLKALGVLENKSDGYAYVINRYGRVK</sequence>
<evidence type="ECO:0000313" key="1">
    <source>
        <dbReference type="EMBL" id="SFV53731.1"/>
    </source>
</evidence>
<accession>A0A1W1BJT0</accession>
<gene>
    <name evidence="1" type="ORF">MNB_SV-9-1262</name>
</gene>
<proteinExistence type="predicted"/>
<name>A0A1W1BJT0_9ZZZZ</name>
<dbReference type="EMBL" id="FPHG01000020">
    <property type="protein sequence ID" value="SFV53731.1"/>
    <property type="molecule type" value="Genomic_DNA"/>
</dbReference>
<reference evidence="1" key="1">
    <citation type="submission" date="2016-10" db="EMBL/GenBank/DDBJ databases">
        <authorList>
            <person name="de Groot N.N."/>
        </authorList>
    </citation>
    <scope>NUCLEOTIDE SEQUENCE</scope>
</reference>